<dbReference type="EMBL" id="CM010719">
    <property type="protein sequence ID" value="RZC60561.1"/>
    <property type="molecule type" value="Genomic_DNA"/>
</dbReference>
<evidence type="ECO:0000313" key="2">
    <source>
        <dbReference type="Proteomes" id="UP000316621"/>
    </source>
</evidence>
<proteinExistence type="predicted"/>
<gene>
    <name evidence="1" type="ORF">C5167_022317</name>
</gene>
<reference evidence="1 2" key="1">
    <citation type="journal article" date="2018" name="Science">
        <title>The opium poppy genome and morphinan production.</title>
        <authorList>
            <person name="Guo L."/>
            <person name="Winzer T."/>
            <person name="Yang X."/>
            <person name="Li Y."/>
            <person name="Ning Z."/>
            <person name="He Z."/>
            <person name="Teodor R."/>
            <person name="Lu Y."/>
            <person name="Bowser T.A."/>
            <person name="Graham I.A."/>
            <person name="Ye K."/>
        </authorList>
    </citation>
    <scope>NUCLEOTIDE SEQUENCE [LARGE SCALE GENOMIC DNA]</scope>
    <source>
        <strain evidence="2">cv. HN1</strain>
        <tissue evidence="1">Leaves</tissue>
    </source>
</reference>
<dbReference type="AlphaFoldDB" id="A0A4Y7JKQ7"/>
<feature type="non-terminal residue" evidence="1">
    <location>
        <position position="62"/>
    </location>
</feature>
<dbReference type="Proteomes" id="UP000316621">
    <property type="component" value="Chromosome 5"/>
</dbReference>
<keyword evidence="2" id="KW-1185">Reference proteome</keyword>
<evidence type="ECO:0000313" key="1">
    <source>
        <dbReference type="EMBL" id="RZC60561.1"/>
    </source>
</evidence>
<organism evidence="1 2">
    <name type="scientific">Papaver somniferum</name>
    <name type="common">Opium poppy</name>
    <dbReference type="NCBI Taxonomy" id="3469"/>
    <lineage>
        <taxon>Eukaryota</taxon>
        <taxon>Viridiplantae</taxon>
        <taxon>Streptophyta</taxon>
        <taxon>Embryophyta</taxon>
        <taxon>Tracheophyta</taxon>
        <taxon>Spermatophyta</taxon>
        <taxon>Magnoliopsida</taxon>
        <taxon>Ranunculales</taxon>
        <taxon>Papaveraceae</taxon>
        <taxon>Papaveroideae</taxon>
        <taxon>Papaver</taxon>
    </lineage>
</organism>
<dbReference type="Gramene" id="RZC60561">
    <property type="protein sequence ID" value="RZC60561"/>
    <property type="gene ID" value="C5167_022317"/>
</dbReference>
<name>A0A4Y7JKQ7_PAPSO</name>
<protein>
    <submittedName>
        <fullName evidence="1">Uncharacterized protein</fullName>
    </submittedName>
</protein>
<sequence length="62" mass="7083">MKSEQRSQLNFYIENHLGNSAVKYRYISVGPLLDVVPSKRNWRSPSYYAPLMASESASGWVC</sequence>
<accession>A0A4Y7JKQ7</accession>